<dbReference type="GO" id="GO:0005886">
    <property type="term" value="C:plasma membrane"/>
    <property type="evidence" value="ECO:0007669"/>
    <property type="project" value="UniProtKB-SubCell"/>
</dbReference>
<accession>A0A051TMV6</accession>
<feature type="domain" description="Type II secretion system protein GspF" evidence="8">
    <location>
        <begin position="55"/>
        <end position="179"/>
    </location>
</feature>
<dbReference type="Pfam" id="PF00482">
    <property type="entry name" value="T2SSF"/>
    <property type="match status" value="1"/>
</dbReference>
<evidence type="ECO:0000256" key="6">
    <source>
        <dbReference type="SAM" id="MobiDB-lite"/>
    </source>
</evidence>
<sequence length="199" mass="19506">MRVGLVAMLLAAALWVGPGPSLVRSRAGTPARGGRRPRGRAPSRGTDPLAVASCLDVLAVCLGAGMAVSAAAAAAAPSAPPTLGRVLRRAADLLALGADPAVAWSIPPGPRQAADPQIDALLRLARRSASSGAALAGAVGELAEESRNDAAHAATAAAERAGVLIAGPLGLCFLPAFVCLGIVPVVAGLAGDVLQSGLL</sequence>
<proteinExistence type="predicted"/>
<name>A0A051TMV6_9MYCO</name>
<dbReference type="InterPro" id="IPR018076">
    <property type="entry name" value="T2SS_GspF_dom"/>
</dbReference>
<evidence type="ECO:0000313" key="10">
    <source>
        <dbReference type="Proteomes" id="UP000025947"/>
    </source>
</evidence>
<reference evidence="9 10" key="1">
    <citation type="submission" date="2014-04" db="EMBL/GenBank/DDBJ databases">
        <title>The Genome Sequence of Mycobacterium tuberculosis TKK-01-0051.</title>
        <authorList>
            <consortium name="The Broad Institute Genomics Platform"/>
            <consortium name="The Broad Institute Genome Sequencing Center for Infectious Disease"/>
            <person name="Earl A.M."/>
            <person name="Cohen K."/>
            <person name="Pym A."/>
            <person name="Bishai W."/>
            <person name="Maharaj K."/>
            <person name="Desjardins C."/>
            <person name="Abeel T."/>
            <person name="Young S."/>
            <person name="Zeng Q."/>
            <person name="Gargeya S."/>
            <person name="Abouelleil A."/>
            <person name="Alvarado L."/>
            <person name="Chapman S.B."/>
            <person name="Gainer-Dewar J."/>
            <person name="Goldberg J."/>
            <person name="Griggs A."/>
            <person name="Gujja S."/>
            <person name="Hansen M."/>
            <person name="Howarth C."/>
            <person name="Imamovic A."/>
            <person name="Larimer J."/>
            <person name="Murphy C."/>
            <person name="Naylor J."/>
            <person name="Pearson M."/>
            <person name="Poon T.W."/>
            <person name="Priest M."/>
            <person name="Roberts A."/>
            <person name="Saif S."/>
            <person name="Shea T."/>
            <person name="Sykes S."/>
            <person name="Wortman J."/>
            <person name="Nusbaum C."/>
            <person name="Birren B."/>
        </authorList>
    </citation>
    <scope>NUCLEOTIDE SEQUENCE [LARGE SCALE GENOMIC DNA]</scope>
    <source>
        <strain evidence="9 10">TKK-01-0051</strain>
    </source>
</reference>
<evidence type="ECO:0000256" key="4">
    <source>
        <dbReference type="ARBA" id="ARBA00022989"/>
    </source>
</evidence>
<feature type="transmembrane region" description="Helical" evidence="7">
    <location>
        <begin position="169"/>
        <end position="190"/>
    </location>
</feature>
<evidence type="ECO:0000256" key="3">
    <source>
        <dbReference type="ARBA" id="ARBA00022692"/>
    </source>
</evidence>
<feature type="region of interest" description="Disordered" evidence="6">
    <location>
        <begin position="23"/>
        <end position="46"/>
    </location>
</feature>
<keyword evidence="5 7" id="KW-0472">Membrane</keyword>
<dbReference type="PANTHER" id="PTHR35007">
    <property type="entry name" value="INTEGRAL MEMBRANE PROTEIN-RELATED"/>
    <property type="match status" value="1"/>
</dbReference>
<keyword evidence="3 7" id="KW-0812">Transmembrane</keyword>
<keyword evidence="4 7" id="KW-1133">Transmembrane helix</keyword>
<dbReference type="PATRIC" id="fig|1324261.3.peg.5468"/>
<protein>
    <recommendedName>
        <fullName evidence="8">Type II secretion system protein GspF domain-containing protein</fullName>
    </recommendedName>
</protein>
<dbReference type="Proteomes" id="UP000025947">
    <property type="component" value="Unassembled WGS sequence"/>
</dbReference>
<dbReference type="AlphaFoldDB" id="A0A051TMV6"/>
<evidence type="ECO:0000313" key="9">
    <source>
        <dbReference type="EMBL" id="KBZ58262.1"/>
    </source>
</evidence>
<evidence type="ECO:0000256" key="5">
    <source>
        <dbReference type="ARBA" id="ARBA00023136"/>
    </source>
</evidence>
<gene>
    <name evidence="9" type="ORF">K875_05428</name>
</gene>
<keyword evidence="10" id="KW-1185">Reference proteome</keyword>
<evidence type="ECO:0000256" key="2">
    <source>
        <dbReference type="ARBA" id="ARBA00022475"/>
    </source>
</evidence>
<evidence type="ECO:0000256" key="1">
    <source>
        <dbReference type="ARBA" id="ARBA00004651"/>
    </source>
</evidence>
<dbReference type="PANTHER" id="PTHR35007:SF3">
    <property type="entry name" value="POSSIBLE CONSERVED ALANINE RICH MEMBRANE PROTEIN"/>
    <property type="match status" value="1"/>
</dbReference>
<comment type="subcellular location">
    <subcellularLocation>
        <location evidence="1">Cell membrane</location>
        <topology evidence="1">Multi-pass membrane protein</topology>
    </subcellularLocation>
</comment>
<organism evidence="9 10">
    <name type="scientific">Mycobacterium [tuberculosis] TKK-01-0051</name>
    <dbReference type="NCBI Taxonomy" id="1324261"/>
    <lineage>
        <taxon>Bacteria</taxon>
        <taxon>Bacillati</taxon>
        <taxon>Actinomycetota</taxon>
        <taxon>Actinomycetes</taxon>
        <taxon>Mycobacteriales</taxon>
        <taxon>Mycobacteriaceae</taxon>
        <taxon>Mycobacterium</taxon>
        <taxon>Mycobacterium avium complex (MAC)</taxon>
    </lineage>
</organism>
<evidence type="ECO:0000256" key="7">
    <source>
        <dbReference type="SAM" id="Phobius"/>
    </source>
</evidence>
<dbReference type="HOGENOM" id="CLU_064089_1_0_11"/>
<comment type="caution">
    <text evidence="9">The sequence shown here is derived from an EMBL/GenBank/DDBJ whole genome shotgun (WGS) entry which is preliminary data.</text>
</comment>
<dbReference type="EMBL" id="JLXW01000012">
    <property type="protein sequence ID" value="KBZ58262.1"/>
    <property type="molecule type" value="Genomic_DNA"/>
</dbReference>
<keyword evidence="2" id="KW-1003">Cell membrane</keyword>
<evidence type="ECO:0000259" key="8">
    <source>
        <dbReference type="Pfam" id="PF00482"/>
    </source>
</evidence>